<keyword evidence="2" id="KW-1185">Reference proteome</keyword>
<evidence type="ECO:0000313" key="2">
    <source>
        <dbReference type="Proteomes" id="UP000617734"/>
    </source>
</evidence>
<organism evidence="1 2">
    <name type="scientific">Kitasatospora indigofera</name>
    <dbReference type="NCBI Taxonomy" id="67307"/>
    <lineage>
        <taxon>Bacteria</taxon>
        <taxon>Bacillati</taxon>
        <taxon>Actinomycetota</taxon>
        <taxon>Actinomycetes</taxon>
        <taxon>Kitasatosporales</taxon>
        <taxon>Streptomycetaceae</taxon>
        <taxon>Kitasatospora</taxon>
    </lineage>
</organism>
<reference evidence="1" key="2">
    <citation type="submission" date="2020-09" db="EMBL/GenBank/DDBJ databases">
        <authorList>
            <person name="Sun Q."/>
            <person name="Ohkuma M."/>
        </authorList>
    </citation>
    <scope>NUCLEOTIDE SEQUENCE</scope>
    <source>
        <strain evidence="1">JCM 4646</strain>
    </source>
</reference>
<sequence>MHRAVVNESLSAEHEDRWIMNLRGLAVTEISVGYQLSLRLGSDARVVLGCPFELTQGVVDDRRHVLLDPGRQDVAAALGLFEAKVLSAVAFKTGSLRLVFDNGCHLNSRADPSFEAWEVLGPGGWRVISMPGGQLAVWSGQSMPS</sequence>
<dbReference type="Proteomes" id="UP000617734">
    <property type="component" value="Unassembled WGS sequence"/>
</dbReference>
<name>A0A919L1F2_9ACTN</name>
<dbReference type="EMBL" id="BNBO01000041">
    <property type="protein sequence ID" value="GHH79241.1"/>
    <property type="molecule type" value="Genomic_DNA"/>
</dbReference>
<comment type="caution">
    <text evidence="1">The sequence shown here is derived from an EMBL/GenBank/DDBJ whole genome shotgun (WGS) entry which is preliminary data.</text>
</comment>
<gene>
    <name evidence="1" type="ORF">GCM10018781_56820</name>
</gene>
<proteinExistence type="predicted"/>
<dbReference type="AlphaFoldDB" id="A0A919L1F2"/>
<evidence type="ECO:0000313" key="1">
    <source>
        <dbReference type="EMBL" id="GHH79241.1"/>
    </source>
</evidence>
<accession>A0A919L1F2</accession>
<protein>
    <submittedName>
        <fullName evidence="1">Uncharacterized protein</fullName>
    </submittedName>
</protein>
<dbReference type="InterPro" id="IPR046179">
    <property type="entry name" value="DUF6188"/>
</dbReference>
<reference evidence="1" key="1">
    <citation type="journal article" date="2014" name="Int. J. Syst. Evol. Microbiol.">
        <title>Complete genome sequence of Corynebacterium casei LMG S-19264T (=DSM 44701T), isolated from a smear-ripened cheese.</title>
        <authorList>
            <consortium name="US DOE Joint Genome Institute (JGI-PGF)"/>
            <person name="Walter F."/>
            <person name="Albersmeier A."/>
            <person name="Kalinowski J."/>
            <person name="Ruckert C."/>
        </authorList>
    </citation>
    <scope>NUCLEOTIDE SEQUENCE</scope>
    <source>
        <strain evidence="1">JCM 4646</strain>
    </source>
</reference>
<dbReference type="Pfam" id="PF19686">
    <property type="entry name" value="DUF6188"/>
    <property type="match status" value="1"/>
</dbReference>